<keyword evidence="9" id="KW-1185">Reference proteome</keyword>
<organism evidence="8 9">
    <name type="scientific">Fictibacillus arsenicus</name>
    <dbReference type="NCBI Taxonomy" id="255247"/>
    <lineage>
        <taxon>Bacteria</taxon>
        <taxon>Bacillati</taxon>
        <taxon>Bacillota</taxon>
        <taxon>Bacilli</taxon>
        <taxon>Bacillales</taxon>
        <taxon>Fictibacillaceae</taxon>
        <taxon>Fictibacillus</taxon>
    </lineage>
</organism>
<dbReference type="KEGG" id="far:ABE41_004170"/>
<accession>A0A1B1Z1C1</accession>
<dbReference type="AlphaFoldDB" id="A0A1B1Z1C1"/>
<dbReference type="RefSeq" id="WP_066286799.1">
    <property type="nucleotide sequence ID" value="NZ_CP016761.1"/>
</dbReference>
<dbReference type="Pfam" id="PF09335">
    <property type="entry name" value="VTT_dom"/>
    <property type="match status" value="1"/>
</dbReference>
<evidence type="ECO:0000256" key="3">
    <source>
        <dbReference type="ARBA" id="ARBA00022692"/>
    </source>
</evidence>
<dbReference type="EMBL" id="CP016761">
    <property type="protein sequence ID" value="ANX11190.1"/>
    <property type="molecule type" value="Genomic_DNA"/>
</dbReference>
<feature type="transmembrane region" description="Helical" evidence="6">
    <location>
        <begin position="43"/>
        <end position="70"/>
    </location>
</feature>
<evidence type="ECO:0000256" key="6">
    <source>
        <dbReference type="RuleBase" id="RU366058"/>
    </source>
</evidence>
<dbReference type="PANTHER" id="PTHR12677:SF55">
    <property type="entry name" value="UNDECAPRENYL PHOSPHATE TRANSPORTER SAOUHSC_00901-RELATED"/>
    <property type="match status" value="1"/>
</dbReference>
<dbReference type="STRING" id="255247.ABE41_004170"/>
<reference evidence="8 9" key="1">
    <citation type="submission" date="2016-08" db="EMBL/GenBank/DDBJ databases">
        <title>Complete genome sequence of Fictibacillus arsenicus G25-54, a strain with toxicity to nematodes and a potential arsenic-resistance activity.</title>
        <authorList>
            <person name="Zheng Z."/>
        </authorList>
    </citation>
    <scope>NUCLEOTIDE SEQUENCE [LARGE SCALE GENOMIC DNA]</scope>
    <source>
        <strain evidence="8 9">G25-54</strain>
    </source>
</reference>
<dbReference type="OrthoDB" id="5471155at2"/>
<keyword evidence="4 6" id="KW-1133">Transmembrane helix</keyword>
<evidence type="ECO:0000256" key="4">
    <source>
        <dbReference type="ARBA" id="ARBA00022989"/>
    </source>
</evidence>
<evidence type="ECO:0000259" key="7">
    <source>
        <dbReference type="Pfam" id="PF09335"/>
    </source>
</evidence>
<evidence type="ECO:0000313" key="8">
    <source>
        <dbReference type="EMBL" id="ANX11190.1"/>
    </source>
</evidence>
<dbReference type="PANTHER" id="PTHR12677">
    <property type="entry name" value="GOLGI APPARATUS MEMBRANE PROTEIN TVP38-RELATED"/>
    <property type="match status" value="1"/>
</dbReference>
<name>A0A1B1Z1C1_9BACL</name>
<dbReference type="InterPro" id="IPR015414">
    <property type="entry name" value="TMEM64"/>
</dbReference>
<keyword evidence="3 6" id="KW-0812">Transmembrane</keyword>
<proteinExistence type="inferred from homology"/>
<comment type="similarity">
    <text evidence="6">Belongs to the TVP38/TMEM64 family.</text>
</comment>
<feature type="transmembrane region" description="Helical" evidence="6">
    <location>
        <begin position="116"/>
        <end position="138"/>
    </location>
</feature>
<dbReference type="Proteomes" id="UP000077412">
    <property type="component" value="Chromosome"/>
</dbReference>
<dbReference type="GO" id="GO:0005886">
    <property type="term" value="C:plasma membrane"/>
    <property type="evidence" value="ECO:0007669"/>
    <property type="project" value="UniProtKB-SubCell"/>
</dbReference>
<sequence>MSETLLTFFKEYSGWAIPISIFLNVIIAILGVVPSVFLTAANILFFGFWYGTLISFIGEAAGAAISFLLYRKGFKIVSRQKLEGYPRVVRLLEAKGKEAFILIFSLRLLPFVPSGLVTFAGAIGAVSAFVFVAASSIGKVPALLLEAYSVYNVTEWNTEGKIILGIIAAIGIYAIVKKIRS</sequence>
<evidence type="ECO:0000313" key="9">
    <source>
        <dbReference type="Proteomes" id="UP000077412"/>
    </source>
</evidence>
<protein>
    <recommendedName>
        <fullName evidence="6">TVP38/TMEM64 family membrane protein</fullName>
    </recommendedName>
</protein>
<keyword evidence="5 6" id="KW-0472">Membrane</keyword>
<feature type="domain" description="VTT" evidence="7">
    <location>
        <begin position="33"/>
        <end position="151"/>
    </location>
</feature>
<dbReference type="InterPro" id="IPR032816">
    <property type="entry name" value="VTT_dom"/>
</dbReference>
<evidence type="ECO:0000256" key="5">
    <source>
        <dbReference type="ARBA" id="ARBA00023136"/>
    </source>
</evidence>
<comment type="caution">
    <text evidence="6">Lacks conserved residue(s) required for the propagation of feature annotation.</text>
</comment>
<evidence type="ECO:0000256" key="1">
    <source>
        <dbReference type="ARBA" id="ARBA00004651"/>
    </source>
</evidence>
<evidence type="ECO:0000256" key="2">
    <source>
        <dbReference type="ARBA" id="ARBA00022475"/>
    </source>
</evidence>
<feature type="transmembrane region" description="Helical" evidence="6">
    <location>
        <begin position="12"/>
        <end position="37"/>
    </location>
</feature>
<keyword evidence="2 6" id="KW-1003">Cell membrane</keyword>
<comment type="subcellular location">
    <subcellularLocation>
        <location evidence="1 6">Cell membrane</location>
        <topology evidence="1 6">Multi-pass membrane protein</topology>
    </subcellularLocation>
</comment>
<feature type="transmembrane region" description="Helical" evidence="6">
    <location>
        <begin position="158"/>
        <end position="176"/>
    </location>
</feature>
<gene>
    <name evidence="8" type="ORF">ABE41_004170</name>
</gene>